<dbReference type="eggNOG" id="arCOG07240">
    <property type="taxonomic scope" value="Archaea"/>
</dbReference>
<keyword evidence="2" id="KW-0808">Transferase</keyword>
<evidence type="ECO:0000313" key="2">
    <source>
        <dbReference type="EMBL" id="EHP71183.1"/>
    </source>
</evidence>
<dbReference type="EMBL" id="JH597758">
    <property type="protein sequence ID" value="EHP71183.1"/>
    <property type="molecule type" value="Genomic_DNA"/>
</dbReference>
<dbReference type="InterPro" id="IPR001173">
    <property type="entry name" value="Glyco_trans_2-like"/>
</dbReference>
<dbReference type="Gene3D" id="3.90.550.10">
    <property type="entry name" value="Spore Coat Polysaccharide Biosynthesis Protein SpsA, Chain A"/>
    <property type="match status" value="1"/>
</dbReference>
<dbReference type="InterPro" id="IPR029044">
    <property type="entry name" value="Nucleotide-diphossugar_trans"/>
</dbReference>
<protein>
    <submittedName>
        <fullName evidence="2">Putative glycosyltransferase</fullName>
    </submittedName>
</protein>
<keyword evidence="3" id="KW-1185">Reference proteome</keyword>
<sequence length="341" mass="39308">MNVTVGIPTYKNNGTTIVGLLNSLTLQTYRDFKVIIVYKPTPEDKTLDVIERFKKSLDIEILIQKSGLFDEALNMLYSSASDELLITTDDDAIPSSTWIEEHVKLHENFSNIGVIGPVNERSENVLRRNQSNSYLLARLFQTIMERPIDKQMMGFNDYFSRGGLLVRNYYVTDHEKIQKTFNPIGVNMSIKRGVYKGFSLFPMTLRGIGNEPYLCLHAYLNDMPCARVTSHLAKVNHLERDSLSRPRNPLAITERYAEMMLSPYVLSKYYEINLNELRLDALIRTKIWSLKVRSEEDKFALRGIKEGVKLAINAIEKDMPPDWIRHRLKLIQDNNCTEPPD</sequence>
<dbReference type="InterPro" id="IPR050834">
    <property type="entry name" value="Glycosyltransf_2"/>
</dbReference>
<name>H2C0S0_9CREN</name>
<dbReference type="PANTHER" id="PTHR43685">
    <property type="entry name" value="GLYCOSYLTRANSFERASE"/>
    <property type="match status" value="1"/>
</dbReference>
<proteinExistence type="predicted"/>
<dbReference type="PANTHER" id="PTHR43685:SF2">
    <property type="entry name" value="GLYCOSYLTRANSFERASE 2-LIKE DOMAIN-CONTAINING PROTEIN"/>
    <property type="match status" value="1"/>
</dbReference>
<dbReference type="Proteomes" id="UP000003980">
    <property type="component" value="Unassembled WGS sequence"/>
</dbReference>
<evidence type="ECO:0000259" key="1">
    <source>
        <dbReference type="Pfam" id="PF00535"/>
    </source>
</evidence>
<dbReference type="AlphaFoldDB" id="H2C0S0"/>
<reference evidence="2 3" key="1">
    <citation type="submission" date="2012-01" db="EMBL/GenBank/DDBJ databases">
        <title>Improved High-Quality Draft sequence of Metallosphaera yellowstonensis MK1.</title>
        <authorList>
            <consortium name="US DOE Joint Genome Institute"/>
            <person name="Lucas S."/>
            <person name="Han J."/>
            <person name="Cheng J.-F."/>
            <person name="Goodwin L."/>
            <person name="Pitluck S."/>
            <person name="Peters L."/>
            <person name="Teshima H."/>
            <person name="Detter J.C."/>
            <person name="Han C."/>
            <person name="Tapia R."/>
            <person name="Land M."/>
            <person name="Hauser L."/>
            <person name="Kyrpides N."/>
            <person name="Kozubal M."/>
            <person name="Macur R.E."/>
            <person name="Jay Z."/>
            <person name="Inskeep W."/>
            <person name="Woyke T."/>
        </authorList>
    </citation>
    <scope>NUCLEOTIDE SEQUENCE [LARGE SCALE GENOMIC DNA]</scope>
    <source>
        <strain evidence="2 3">MK1</strain>
    </source>
</reference>
<dbReference type="CDD" id="cd00761">
    <property type="entry name" value="Glyco_tranf_GTA_type"/>
    <property type="match status" value="1"/>
</dbReference>
<dbReference type="RefSeq" id="WP_009069551.1">
    <property type="nucleotide sequence ID" value="NZ_JH597758.1"/>
</dbReference>
<evidence type="ECO:0000313" key="3">
    <source>
        <dbReference type="Proteomes" id="UP000003980"/>
    </source>
</evidence>
<gene>
    <name evidence="2" type="ORF">MetMK1DRAFT_00001410</name>
</gene>
<dbReference type="SUPFAM" id="SSF53448">
    <property type="entry name" value="Nucleotide-diphospho-sugar transferases"/>
    <property type="match status" value="1"/>
</dbReference>
<accession>H2C0S0</accession>
<dbReference type="HOGENOM" id="CLU_913989_0_0_2"/>
<feature type="domain" description="Glycosyltransferase 2-like" evidence="1">
    <location>
        <begin position="4"/>
        <end position="151"/>
    </location>
</feature>
<dbReference type="GO" id="GO:0016740">
    <property type="term" value="F:transferase activity"/>
    <property type="evidence" value="ECO:0007669"/>
    <property type="project" value="UniProtKB-KW"/>
</dbReference>
<dbReference type="Pfam" id="PF00535">
    <property type="entry name" value="Glycos_transf_2"/>
    <property type="match status" value="1"/>
</dbReference>
<organism evidence="2 3">
    <name type="scientific">Metallosphaera yellowstonensis MK1</name>
    <dbReference type="NCBI Taxonomy" id="671065"/>
    <lineage>
        <taxon>Archaea</taxon>
        <taxon>Thermoproteota</taxon>
        <taxon>Thermoprotei</taxon>
        <taxon>Sulfolobales</taxon>
        <taxon>Sulfolobaceae</taxon>
        <taxon>Metallosphaera</taxon>
    </lineage>
</organism>
<dbReference type="OrthoDB" id="34704at2157"/>